<dbReference type="CDD" id="cd01275">
    <property type="entry name" value="FHIT"/>
    <property type="match status" value="1"/>
</dbReference>
<name>A0A6J6CH25_9ZZZZ</name>
<evidence type="ECO:0000313" key="3">
    <source>
        <dbReference type="EMBL" id="CAB4550701.1"/>
    </source>
</evidence>
<feature type="domain" description="HIT" evidence="2">
    <location>
        <begin position="33"/>
        <end position="144"/>
    </location>
</feature>
<dbReference type="AlphaFoldDB" id="A0A6J6CH25"/>
<organism evidence="3">
    <name type="scientific">freshwater metagenome</name>
    <dbReference type="NCBI Taxonomy" id="449393"/>
    <lineage>
        <taxon>unclassified sequences</taxon>
        <taxon>metagenomes</taxon>
        <taxon>ecological metagenomes</taxon>
    </lineage>
</organism>
<dbReference type="Gene3D" id="3.30.428.10">
    <property type="entry name" value="HIT-like"/>
    <property type="match status" value="1"/>
</dbReference>
<reference evidence="3" key="1">
    <citation type="submission" date="2020-05" db="EMBL/GenBank/DDBJ databases">
        <authorList>
            <person name="Chiriac C."/>
            <person name="Salcher M."/>
            <person name="Ghai R."/>
            <person name="Kavagutti S V."/>
        </authorList>
    </citation>
    <scope>NUCLEOTIDE SEQUENCE</scope>
</reference>
<sequence length="174" mass="18753">MTLDRIWNGWRADYVGAASDAAATPVTSTTASVFTQILESDLSDEDAFIVHRSTLCFAILNAFPYASGHVLVLPYREVAQLEDLTPAESLDLWATVTQATQALRESHRPHALNVGINLGAAAGGSIAQHLHVHVVPRWNGDANFMTSVASARTIPEPLPLTASKVRQAWPKGTI</sequence>
<protein>
    <submittedName>
        <fullName evidence="3">Unannotated protein</fullName>
    </submittedName>
</protein>
<evidence type="ECO:0000256" key="1">
    <source>
        <dbReference type="ARBA" id="ARBA00022741"/>
    </source>
</evidence>
<evidence type="ECO:0000259" key="2">
    <source>
        <dbReference type="PROSITE" id="PS51084"/>
    </source>
</evidence>
<keyword evidence="1" id="KW-0547">Nucleotide-binding</keyword>
<accession>A0A6J6CH25</accession>
<dbReference type="PANTHER" id="PTHR42997">
    <property type="entry name" value="HIT FAMILY HYDROLASE"/>
    <property type="match status" value="1"/>
</dbReference>
<dbReference type="InterPro" id="IPR036265">
    <property type="entry name" value="HIT-like_sf"/>
</dbReference>
<dbReference type="GO" id="GO:0000166">
    <property type="term" value="F:nucleotide binding"/>
    <property type="evidence" value="ECO:0007669"/>
    <property type="project" value="UniProtKB-KW"/>
</dbReference>
<gene>
    <name evidence="3" type="ORF">UFOPK1572_00145</name>
</gene>
<dbReference type="InterPro" id="IPR039383">
    <property type="entry name" value="FHIT"/>
</dbReference>
<dbReference type="InterPro" id="IPR011146">
    <property type="entry name" value="HIT-like"/>
</dbReference>
<dbReference type="InterPro" id="IPR052908">
    <property type="entry name" value="AP-4-A_phosphorylase"/>
</dbReference>
<dbReference type="PANTHER" id="PTHR42997:SF1">
    <property type="entry name" value="AP-4-A PHOSPHORYLASE"/>
    <property type="match status" value="1"/>
</dbReference>
<dbReference type="PROSITE" id="PS51084">
    <property type="entry name" value="HIT_2"/>
    <property type="match status" value="1"/>
</dbReference>
<dbReference type="SUPFAM" id="SSF54197">
    <property type="entry name" value="HIT-like"/>
    <property type="match status" value="1"/>
</dbReference>
<dbReference type="Pfam" id="PF01230">
    <property type="entry name" value="HIT"/>
    <property type="match status" value="1"/>
</dbReference>
<dbReference type="GO" id="GO:0003824">
    <property type="term" value="F:catalytic activity"/>
    <property type="evidence" value="ECO:0007669"/>
    <property type="project" value="InterPro"/>
</dbReference>
<dbReference type="EMBL" id="CAEZTC010000009">
    <property type="protein sequence ID" value="CAB4550701.1"/>
    <property type="molecule type" value="Genomic_DNA"/>
</dbReference>
<proteinExistence type="predicted"/>